<protein>
    <submittedName>
        <fullName evidence="2">Transposase</fullName>
    </submittedName>
</protein>
<reference evidence="2" key="2">
    <citation type="submission" date="2024-05" db="EMBL/GenBank/DDBJ databases">
        <title>Rhodohalobacter halophilus gen. nov., sp. nov., a moderately halophilic member of the family Balneolaceae.</title>
        <authorList>
            <person name="Xia J."/>
        </authorList>
    </citation>
    <scope>NUCLEOTIDE SEQUENCE</scope>
    <source>
        <strain evidence="2">WB101</strain>
    </source>
</reference>
<reference evidence="2" key="1">
    <citation type="submission" date="2022-01" db="EMBL/GenBank/DDBJ databases">
        <authorList>
            <person name="Wang Y."/>
        </authorList>
    </citation>
    <scope>NUCLEOTIDE SEQUENCE</scope>
    <source>
        <strain evidence="2">WB101</strain>
    </source>
</reference>
<sequence>MSQSLSILYTHATFGTKGRNPWINKEIANDLHAYMASIFKALDSPAVIINSMPDHIHVLFRMSKTVTLAEVMEEIKKSSSKWMKNQPMGTPLFYWQRGYGAFSVSGSHLASVTRYITRQKEHHKKLTYREEVERLIKKYNVEEYNPEYYWD</sequence>
<dbReference type="PANTHER" id="PTHR33360:SF2">
    <property type="entry name" value="TRANSPOSASE FOR INSERTION SEQUENCE ELEMENT IS200"/>
    <property type="match status" value="1"/>
</dbReference>
<evidence type="ECO:0000313" key="2">
    <source>
        <dbReference type="EMBL" id="MCG2587861.1"/>
    </source>
</evidence>
<feature type="domain" description="Transposase IS200-like" evidence="1">
    <location>
        <begin position="5"/>
        <end position="119"/>
    </location>
</feature>
<dbReference type="InterPro" id="IPR002686">
    <property type="entry name" value="Transposase_17"/>
</dbReference>
<dbReference type="SUPFAM" id="SSF143422">
    <property type="entry name" value="Transposase IS200-like"/>
    <property type="match status" value="1"/>
</dbReference>
<comment type="caution">
    <text evidence="2">The sequence shown here is derived from an EMBL/GenBank/DDBJ whole genome shotgun (WGS) entry which is preliminary data.</text>
</comment>
<dbReference type="RefSeq" id="WP_237852705.1">
    <property type="nucleotide sequence ID" value="NZ_JAKLWS010000004.1"/>
</dbReference>
<dbReference type="Proteomes" id="UP001165366">
    <property type="component" value="Unassembled WGS sequence"/>
</dbReference>
<dbReference type="EMBL" id="JAKLWS010000004">
    <property type="protein sequence ID" value="MCG2587861.1"/>
    <property type="molecule type" value="Genomic_DNA"/>
</dbReference>
<evidence type="ECO:0000259" key="1">
    <source>
        <dbReference type="SMART" id="SM01321"/>
    </source>
</evidence>
<evidence type="ECO:0000313" key="3">
    <source>
        <dbReference type="Proteomes" id="UP001165366"/>
    </source>
</evidence>
<dbReference type="SMART" id="SM01321">
    <property type="entry name" value="Y1_Tnp"/>
    <property type="match status" value="1"/>
</dbReference>
<name>A0ABS9KAH6_9BACT</name>
<proteinExistence type="predicted"/>
<gene>
    <name evidence="2" type="ORF">L6773_04750</name>
</gene>
<keyword evidence="3" id="KW-1185">Reference proteome</keyword>
<organism evidence="2 3">
    <name type="scientific">Rhodohalobacter sulfatireducens</name>
    <dbReference type="NCBI Taxonomy" id="2911366"/>
    <lineage>
        <taxon>Bacteria</taxon>
        <taxon>Pseudomonadati</taxon>
        <taxon>Balneolota</taxon>
        <taxon>Balneolia</taxon>
        <taxon>Balneolales</taxon>
        <taxon>Balneolaceae</taxon>
        <taxon>Rhodohalobacter</taxon>
    </lineage>
</organism>
<accession>A0ABS9KAH6</accession>
<dbReference type="PANTHER" id="PTHR33360">
    <property type="entry name" value="TRANSPOSASE FOR INSERTION SEQUENCE ELEMENT IS200"/>
    <property type="match status" value="1"/>
</dbReference>
<dbReference type="InterPro" id="IPR036515">
    <property type="entry name" value="Transposase_17_sf"/>
</dbReference>
<dbReference type="Gene3D" id="3.30.70.1290">
    <property type="entry name" value="Transposase IS200-like"/>
    <property type="match status" value="1"/>
</dbReference>
<dbReference type="Pfam" id="PF01797">
    <property type="entry name" value="Y1_Tnp"/>
    <property type="match status" value="1"/>
</dbReference>